<accession>A0A0U1L3A6</accession>
<dbReference type="Gene3D" id="3.40.50.620">
    <property type="entry name" value="HUPs"/>
    <property type="match status" value="1"/>
</dbReference>
<feature type="domain" description="Phosphoadenosine phosphosulphate reductase" evidence="1">
    <location>
        <begin position="31"/>
        <end position="216"/>
    </location>
</feature>
<dbReference type="RefSeq" id="WP_021170151.1">
    <property type="nucleotide sequence ID" value="NZ_CTRP01000014.1"/>
</dbReference>
<dbReference type="InterPro" id="IPR014729">
    <property type="entry name" value="Rossmann-like_a/b/a_fold"/>
</dbReference>
<dbReference type="EMBL" id="CTRP01000014">
    <property type="protein sequence ID" value="CQR74140.1"/>
    <property type="molecule type" value="Genomic_DNA"/>
</dbReference>
<sequence>MLVENTLFGVRNKIQIAIDRIRQFEPPEGYYVAFSGGKDSIVVLDLLKRAGVKYDAHYNLTTVDPPELVQFIRETYKVKGRKVRYRQRLRAAKLTGNKLPRHWLEIKVHRPRRTMWELIAHKGFPPTRKIRYCCAEVKESGGKGRVVVTGVRWAESVRRSKRKMVEQCYNDNSKRYFHPIIDWSNEDVWEYIELRKLPYCSLYDEGQKRIGCVMCPMGNTVGMLEDAKRWPKIAQAYINAFEKACKRNRERGRESGQANGKEMFDWWVSGKAETKENPDQTVMFE</sequence>
<dbReference type="SUPFAM" id="SSF52402">
    <property type="entry name" value="Adenine nucleotide alpha hydrolases-like"/>
    <property type="match status" value="1"/>
</dbReference>
<evidence type="ECO:0000313" key="3">
    <source>
        <dbReference type="Proteomes" id="UP000049855"/>
    </source>
</evidence>
<dbReference type="AlphaFoldDB" id="A0A0U1L3A6"/>
<evidence type="ECO:0000259" key="1">
    <source>
        <dbReference type="Pfam" id="PF01507"/>
    </source>
</evidence>
<dbReference type="InterPro" id="IPR002500">
    <property type="entry name" value="PAPS_reduct_dom"/>
</dbReference>
<dbReference type="Pfam" id="PF01507">
    <property type="entry name" value="PAPS_reduct"/>
    <property type="match status" value="1"/>
</dbReference>
<dbReference type="PANTHER" id="PTHR43196:SF2">
    <property type="entry name" value="PHOSPHOADENOSINE PHOSPHOSULFATE REDUCTASE"/>
    <property type="match status" value="1"/>
</dbReference>
<dbReference type="InterPro" id="IPR050128">
    <property type="entry name" value="Sulfate_adenylyltrnsfr_sub2"/>
</dbReference>
<keyword evidence="3" id="KW-1185">Reference proteome</keyword>
<dbReference type="GO" id="GO:0003824">
    <property type="term" value="F:catalytic activity"/>
    <property type="evidence" value="ECO:0007669"/>
    <property type="project" value="InterPro"/>
</dbReference>
<evidence type="ECO:0000313" key="2">
    <source>
        <dbReference type="EMBL" id="CQR74140.1"/>
    </source>
</evidence>
<protein>
    <submittedName>
        <fullName evidence="2">PUA-PAPS reductase like fusion</fullName>
    </submittedName>
</protein>
<reference evidence="3" key="1">
    <citation type="submission" date="2015-03" db="EMBL/GenBank/DDBJ databases">
        <authorList>
            <person name="Nijsse Bart"/>
        </authorList>
    </citation>
    <scope>NUCLEOTIDE SEQUENCE [LARGE SCALE GENOMIC DNA]</scope>
</reference>
<gene>
    <name evidence="2" type="ORF">SpAn4DRAFT_0602</name>
</gene>
<organism evidence="2 3">
    <name type="scientific">Sporomusa ovata</name>
    <dbReference type="NCBI Taxonomy" id="2378"/>
    <lineage>
        <taxon>Bacteria</taxon>
        <taxon>Bacillati</taxon>
        <taxon>Bacillota</taxon>
        <taxon>Negativicutes</taxon>
        <taxon>Selenomonadales</taxon>
        <taxon>Sporomusaceae</taxon>
        <taxon>Sporomusa</taxon>
    </lineage>
</organism>
<name>A0A0U1L3A6_9FIRM</name>
<proteinExistence type="predicted"/>
<dbReference type="PANTHER" id="PTHR43196">
    <property type="entry name" value="SULFATE ADENYLYLTRANSFERASE SUBUNIT 2"/>
    <property type="match status" value="1"/>
</dbReference>
<dbReference type="Proteomes" id="UP000049855">
    <property type="component" value="Unassembled WGS sequence"/>
</dbReference>